<dbReference type="InterPro" id="IPR009040">
    <property type="entry name" value="Ferritin-like_diiron"/>
</dbReference>
<dbReference type="Gene3D" id="1.20.1260.10">
    <property type="match status" value="2"/>
</dbReference>
<dbReference type="PANTHER" id="PTHR11431">
    <property type="entry name" value="FERRITIN"/>
    <property type="match status" value="1"/>
</dbReference>
<feature type="binding site" evidence="5">
    <location>
        <position position="117"/>
    </location>
    <ligand>
        <name>Fe cation</name>
        <dbReference type="ChEBI" id="CHEBI:24875"/>
        <label>1</label>
    </ligand>
</feature>
<feature type="domain" description="Ferritin-like diiron" evidence="7">
    <location>
        <begin position="8"/>
        <end position="135"/>
    </location>
</feature>
<dbReference type="GO" id="GO:0006826">
    <property type="term" value="P:iron ion transport"/>
    <property type="evidence" value="ECO:0007669"/>
    <property type="project" value="InterPro"/>
</dbReference>
<dbReference type="Pfam" id="PF00210">
    <property type="entry name" value="Ferritin"/>
    <property type="match status" value="1"/>
</dbReference>
<keyword evidence="2 6" id="KW-0409">Iron storage</keyword>
<name>A0A2G9UUB6_TELCI</name>
<protein>
    <recommendedName>
        <fullName evidence="6">Ferritin</fullName>
        <ecNumber evidence="6">1.16.3.1</ecNumber>
    </recommendedName>
</protein>
<evidence type="ECO:0000256" key="3">
    <source>
        <dbReference type="ARBA" id="ARBA00022723"/>
    </source>
</evidence>
<evidence type="ECO:0000259" key="7">
    <source>
        <dbReference type="PROSITE" id="PS50905"/>
    </source>
</evidence>
<evidence type="ECO:0000256" key="6">
    <source>
        <dbReference type="RuleBase" id="RU361145"/>
    </source>
</evidence>
<dbReference type="PROSITE" id="PS50905">
    <property type="entry name" value="FERRITIN_LIKE"/>
    <property type="match status" value="1"/>
</dbReference>
<dbReference type="OrthoDB" id="186462at2759"/>
<evidence type="ECO:0000256" key="2">
    <source>
        <dbReference type="ARBA" id="ARBA00022434"/>
    </source>
</evidence>
<dbReference type="AlphaFoldDB" id="A0A2G9UUB6"/>
<accession>A0A2G9UUB6</accession>
<reference evidence="8 9" key="1">
    <citation type="submission" date="2015-09" db="EMBL/GenBank/DDBJ databases">
        <title>Draft genome of the parasitic nematode Teladorsagia circumcincta isolate WARC Sus (inbred).</title>
        <authorList>
            <person name="Mitreva M."/>
        </authorList>
    </citation>
    <scope>NUCLEOTIDE SEQUENCE [LARGE SCALE GENOMIC DNA]</scope>
    <source>
        <strain evidence="8 9">S</strain>
    </source>
</reference>
<dbReference type="InterPro" id="IPR001519">
    <property type="entry name" value="Ferritin"/>
</dbReference>
<evidence type="ECO:0000256" key="5">
    <source>
        <dbReference type="PIRSR" id="PIRSR601519-1"/>
    </source>
</evidence>
<evidence type="ECO:0000256" key="4">
    <source>
        <dbReference type="ARBA" id="ARBA00023004"/>
    </source>
</evidence>
<sequence length="151" mass="17468">IMESQVRMHYSKELEAAVNKQINIELYASYVYLSMSVYFDRDDVALPHISKFFQKQSEEERGHASKFMKMQNMRGGRAALALEKFNNQALLDLHAVATDSNDVQFTDFLESELLEEQTESINEMGKMVTNLKRVGSGLGEYMFDKEHNFDH</sequence>
<dbReference type="GO" id="GO:0006879">
    <property type="term" value="P:intracellular iron ion homeostasis"/>
    <property type="evidence" value="ECO:0007669"/>
    <property type="project" value="UniProtKB-KW"/>
</dbReference>
<feature type="binding site" evidence="5">
    <location>
        <position position="60"/>
    </location>
    <ligand>
        <name>Fe cation</name>
        <dbReference type="ChEBI" id="CHEBI:24875"/>
        <label>1</label>
    </ligand>
</feature>
<keyword evidence="3 5" id="KW-0479">Metal-binding</keyword>
<keyword evidence="9" id="KW-1185">Reference proteome</keyword>
<comment type="similarity">
    <text evidence="1 6">Belongs to the ferritin family.</text>
</comment>
<feature type="binding site" evidence="5">
    <location>
        <position position="63"/>
    </location>
    <ligand>
        <name>Fe cation</name>
        <dbReference type="ChEBI" id="CHEBI:24875"/>
        <label>1</label>
    </ligand>
</feature>
<evidence type="ECO:0000313" key="9">
    <source>
        <dbReference type="Proteomes" id="UP000230423"/>
    </source>
</evidence>
<proteinExistence type="inferred from homology"/>
<dbReference type="GO" id="GO:0005737">
    <property type="term" value="C:cytoplasm"/>
    <property type="evidence" value="ECO:0007669"/>
    <property type="project" value="TreeGrafter"/>
</dbReference>
<feature type="non-terminal residue" evidence="8">
    <location>
        <position position="1"/>
    </location>
</feature>
<dbReference type="PANTHER" id="PTHR11431:SF75">
    <property type="entry name" value="FERRITIN"/>
    <property type="match status" value="1"/>
</dbReference>
<dbReference type="Proteomes" id="UP000230423">
    <property type="component" value="Unassembled WGS sequence"/>
</dbReference>
<dbReference type="GO" id="GO:0004322">
    <property type="term" value="F:ferroxidase activity"/>
    <property type="evidence" value="ECO:0007669"/>
    <property type="project" value="UniProtKB-EC"/>
</dbReference>
<keyword evidence="4 5" id="KW-0408">Iron</keyword>
<gene>
    <name evidence="8" type="ORF">TELCIR_04256</name>
</gene>
<comment type="catalytic activity">
    <reaction evidence="6">
        <text>4 Fe(2+) + O2 + 4 H(+) = 4 Fe(3+) + 2 H2O</text>
        <dbReference type="Rhea" id="RHEA:11148"/>
        <dbReference type="ChEBI" id="CHEBI:15377"/>
        <dbReference type="ChEBI" id="CHEBI:15378"/>
        <dbReference type="ChEBI" id="CHEBI:15379"/>
        <dbReference type="ChEBI" id="CHEBI:29033"/>
        <dbReference type="ChEBI" id="CHEBI:29034"/>
        <dbReference type="EC" id="1.16.3.1"/>
    </reaction>
</comment>
<feature type="binding site" evidence="5">
    <location>
        <position position="25"/>
    </location>
    <ligand>
        <name>Fe cation</name>
        <dbReference type="ChEBI" id="CHEBI:24875"/>
        <label>1</label>
    </ligand>
</feature>
<comment type="function">
    <text evidence="6">Stores iron in a soluble, non-toxic, readily available form. Important for iron homeostasis. Iron is taken up in the ferrous form and deposited as ferric hydroxides after oxidation.</text>
</comment>
<organism evidence="8 9">
    <name type="scientific">Teladorsagia circumcincta</name>
    <name type="common">Brown stomach worm</name>
    <name type="synonym">Ostertagia circumcincta</name>
    <dbReference type="NCBI Taxonomy" id="45464"/>
    <lineage>
        <taxon>Eukaryota</taxon>
        <taxon>Metazoa</taxon>
        <taxon>Ecdysozoa</taxon>
        <taxon>Nematoda</taxon>
        <taxon>Chromadorea</taxon>
        <taxon>Rhabditida</taxon>
        <taxon>Rhabditina</taxon>
        <taxon>Rhabditomorpha</taxon>
        <taxon>Strongyloidea</taxon>
        <taxon>Trichostrongylidae</taxon>
        <taxon>Teladorsagia</taxon>
    </lineage>
</organism>
<dbReference type="CDD" id="cd01056">
    <property type="entry name" value="Euk_Ferritin"/>
    <property type="match status" value="1"/>
</dbReference>
<keyword evidence="6" id="KW-0560">Oxidoreductase</keyword>
<dbReference type="GO" id="GO:0008199">
    <property type="term" value="F:ferric iron binding"/>
    <property type="evidence" value="ECO:0007669"/>
    <property type="project" value="InterPro"/>
</dbReference>
<dbReference type="InterPro" id="IPR008331">
    <property type="entry name" value="Ferritin_DPS_dom"/>
</dbReference>
<evidence type="ECO:0000256" key="1">
    <source>
        <dbReference type="ARBA" id="ARBA00007513"/>
    </source>
</evidence>
<evidence type="ECO:0000313" key="8">
    <source>
        <dbReference type="EMBL" id="PIO73756.1"/>
    </source>
</evidence>
<dbReference type="InterPro" id="IPR012347">
    <property type="entry name" value="Ferritin-like"/>
</dbReference>
<dbReference type="SUPFAM" id="SSF47240">
    <property type="entry name" value="Ferritin-like"/>
    <property type="match status" value="1"/>
</dbReference>
<dbReference type="InterPro" id="IPR009078">
    <property type="entry name" value="Ferritin-like_SF"/>
</dbReference>
<dbReference type="GO" id="GO:0008198">
    <property type="term" value="F:ferrous iron binding"/>
    <property type="evidence" value="ECO:0007669"/>
    <property type="project" value="TreeGrafter"/>
</dbReference>
<feature type="binding site" evidence="5">
    <location>
        <position position="83"/>
    </location>
    <ligand>
        <name>Fe cation</name>
        <dbReference type="ChEBI" id="CHEBI:24875"/>
        <label>1</label>
    </ligand>
</feature>
<dbReference type="EMBL" id="KZ345392">
    <property type="protein sequence ID" value="PIO73756.1"/>
    <property type="molecule type" value="Genomic_DNA"/>
</dbReference>
<dbReference type="EC" id="1.16.3.1" evidence="6"/>